<proteinExistence type="predicted"/>
<protein>
    <submittedName>
        <fullName evidence="1">Uncharacterized protein</fullName>
    </submittedName>
</protein>
<dbReference type="EMBL" id="GGEC01091052">
    <property type="protein sequence ID" value="MBX71536.1"/>
    <property type="molecule type" value="Transcribed_RNA"/>
</dbReference>
<sequence length="12" mass="1331">MHTTGSSIGRRK</sequence>
<evidence type="ECO:0000313" key="1">
    <source>
        <dbReference type="EMBL" id="MBX71536.1"/>
    </source>
</evidence>
<name>A0A2P2QX06_RHIMU</name>
<organism evidence="1">
    <name type="scientific">Rhizophora mucronata</name>
    <name type="common">Asiatic mangrove</name>
    <dbReference type="NCBI Taxonomy" id="61149"/>
    <lineage>
        <taxon>Eukaryota</taxon>
        <taxon>Viridiplantae</taxon>
        <taxon>Streptophyta</taxon>
        <taxon>Embryophyta</taxon>
        <taxon>Tracheophyta</taxon>
        <taxon>Spermatophyta</taxon>
        <taxon>Magnoliopsida</taxon>
        <taxon>eudicotyledons</taxon>
        <taxon>Gunneridae</taxon>
        <taxon>Pentapetalae</taxon>
        <taxon>rosids</taxon>
        <taxon>fabids</taxon>
        <taxon>Malpighiales</taxon>
        <taxon>Rhizophoraceae</taxon>
        <taxon>Rhizophora</taxon>
    </lineage>
</organism>
<reference evidence="1" key="1">
    <citation type="submission" date="2018-02" db="EMBL/GenBank/DDBJ databases">
        <title>Rhizophora mucronata_Transcriptome.</title>
        <authorList>
            <person name="Meera S.P."/>
            <person name="Sreeshan A."/>
            <person name="Augustine A."/>
        </authorList>
    </citation>
    <scope>NUCLEOTIDE SEQUENCE</scope>
    <source>
        <tissue evidence="1">Leaf</tissue>
    </source>
</reference>
<accession>A0A2P2QX06</accession>